<evidence type="ECO:0000313" key="2">
    <source>
        <dbReference type="EMBL" id="CAD8830457.1"/>
    </source>
</evidence>
<proteinExistence type="predicted"/>
<gene>
    <name evidence="2" type="ORF">NSCI0253_LOCUS4803</name>
</gene>
<keyword evidence="1" id="KW-0732">Signal</keyword>
<organism evidence="2">
    <name type="scientific">Noctiluca scintillans</name>
    <name type="common">Sea sparkle</name>
    <name type="synonym">Red tide dinoflagellate</name>
    <dbReference type="NCBI Taxonomy" id="2966"/>
    <lineage>
        <taxon>Eukaryota</taxon>
        <taxon>Sar</taxon>
        <taxon>Alveolata</taxon>
        <taxon>Dinophyceae</taxon>
        <taxon>Noctilucales</taxon>
        <taxon>Noctilucaceae</taxon>
        <taxon>Noctiluca</taxon>
    </lineage>
</organism>
<name>A0A7S0ZRS9_NOCSC</name>
<evidence type="ECO:0000256" key="1">
    <source>
        <dbReference type="SAM" id="SignalP"/>
    </source>
</evidence>
<protein>
    <submittedName>
        <fullName evidence="2">Uncharacterized protein</fullName>
    </submittedName>
</protein>
<reference evidence="2" key="1">
    <citation type="submission" date="2021-01" db="EMBL/GenBank/DDBJ databases">
        <authorList>
            <person name="Corre E."/>
            <person name="Pelletier E."/>
            <person name="Niang G."/>
            <person name="Scheremetjew M."/>
            <person name="Finn R."/>
            <person name="Kale V."/>
            <person name="Holt S."/>
            <person name="Cochrane G."/>
            <person name="Meng A."/>
            <person name="Brown T."/>
            <person name="Cohen L."/>
        </authorList>
    </citation>
    <scope>NUCLEOTIDE SEQUENCE</scope>
</reference>
<dbReference type="AlphaFoldDB" id="A0A7S0ZRS9"/>
<feature type="signal peptide" evidence="1">
    <location>
        <begin position="1"/>
        <end position="20"/>
    </location>
</feature>
<accession>A0A7S0ZRS9</accession>
<dbReference type="EMBL" id="HBFQ01006822">
    <property type="protein sequence ID" value="CAD8830457.1"/>
    <property type="molecule type" value="Transcribed_RNA"/>
</dbReference>
<feature type="chain" id="PRO_5031074636" evidence="1">
    <location>
        <begin position="21"/>
        <end position="209"/>
    </location>
</feature>
<sequence length="209" mass="23684">MQCSKYFLISLLSLALRASAVSLRSGTPVSVSITGTDFVAQPHEAPRSNCGGGFDQLTDGSKTFYQDAVNSIWQHKWIGLDRDTFQIELQCMYAQMINICSTVQEETVENGRTRQERQTVCNGLAKHDSENDRSNKLESWALFKSDSEKQAWNQIPDEFAARKVVLDLNYHESQCLFAYVLDHKCNTETFADTAMSPEEKLRIASEQQR</sequence>